<dbReference type="Proteomes" id="UP000886501">
    <property type="component" value="Unassembled WGS sequence"/>
</dbReference>
<accession>A0ACB6Z4U3</accession>
<keyword evidence="2" id="KW-1185">Reference proteome</keyword>
<reference evidence="1" key="2">
    <citation type="journal article" date="2020" name="Nat. Commun.">
        <title>Large-scale genome sequencing of mycorrhizal fungi provides insights into the early evolution of symbiotic traits.</title>
        <authorList>
            <person name="Miyauchi S."/>
            <person name="Kiss E."/>
            <person name="Kuo A."/>
            <person name="Drula E."/>
            <person name="Kohler A."/>
            <person name="Sanchez-Garcia M."/>
            <person name="Morin E."/>
            <person name="Andreopoulos B."/>
            <person name="Barry K.W."/>
            <person name="Bonito G."/>
            <person name="Buee M."/>
            <person name="Carver A."/>
            <person name="Chen C."/>
            <person name="Cichocki N."/>
            <person name="Clum A."/>
            <person name="Culley D."/>
            <person name="Crous P.W."/>
            <person name="Fauchery L."/>
            <person name="Girlanda M."/>
            <person name="Hayes R.D."/>
            <person name="Keri Z."/>
            <person name="LaButti K."/>
            <person name="Lipzen A."/>
            <person name="Lombard V."/>
            <person name="Magnuson J."/>
            <person name="Maillard F."/>
            <person name="Murat C."/>
            <person name="Nolan M."/>
            <person name="Ohm R.A."/>
            <person name="Pangilinan J."/>
            <person name="Pereira M.F."/>
            <person name="Perotto S."/>
            <person name="Peter M."/>
            <person name="Pfister S."/>
            <person name="Riley R."/>
            <person name="Sitrit Y."/>
            <person name="Stielow J.B."/>
            <person name="Szollosi G."/>
            <person name="Zifcakova L."/>
            <person name="Stursova M."/>
            <person name="Spatafora J.W."/>
            <person name="Tedersoo L."/>
            <person name="Vaario L.M."/>
            <person name="Yamada A."/>
            <person name="Yan M."/>
            <person name="Wang P."/>
            <person name="Xu J."/>
            <person name="Bruns T."/>
            <person name="Baldrian P."/>
            <person name="Vilgalys R."/>
            <person name="Dunand C."/>
            <person name="Henrissat B."/>
            <person name="Grigoriev I.V."/>
            <person name="Hibbett D."/>
            <person name="Nagy L.G."/>
            <person name="Martin F.M."/>
        </authorList>
    </citation>
    <scope>NUCLEOTIDE SEQUENCE</scope>
    <source>
        <strain evidence="1">P2</strain>
    </source>
</reference>
<dbReference type="EMBL" id="MU118127">
    <property type="protein sequence ID" value="KAF9644621.1"/>
    <property type="molecule type" value="Genomic_DNA"/>
</dbReference>
<evidence type="ECO:0000313" key="1">
    <source>
        <dbReference type="EMBL" id="KAF9644621.1"/>
    </source>
</evidence>
<comment type="caution">
    <text evidence="1">The sequence shown here is derived from an EMBL/GenBank/DDBJ whole genome shotgun (WGS) entry which is preliminary data.</text>
</comment>
<reference evidence="1" key="1">
    <citation type="submission" date="2019-10" db="EMBL/GenBank/DDBJ databases">
        <authorList>
            <consortium name="DOE Joint Genome Institute"/>
            <person name="Kuo A."/>
            <person name="Miyauchi S."/>
            <person name="Kiss E."/>
            <person name="Drula E."/>
            <person name="Kohler A."/>
            <person name="Sanchez-Garcia M."/>
            <person name="Andreopoulos B."/>
            <person name="Barry K.W."/>
            <person name="Bonito G."/>
            <person name="Buee M."/>
            <person name="Carver A."/>
            <person name="Chen C."/>
            <person name="Cichocki N."/>
            <person name="Clum A."/>
            <person name="Culley D."/>
            <person name="Crous P.W."/>
            <person name="Fauchery L."/>
            <person name="Girlanda M."/>
            <person name="Hayes R."/>
            <person name="Keri Z."/>
            <person name="Labutti K."/>
            <person name="Lipzen A."/>
            <person name="Lombard V."/>
            <person name="Magnuson J."/>
            <person name="Maillard F."/>
            <person name="Morin E."/>
            <person name="Murat C."/>
            <person name="Nolan M."/>
            <person name="Ohm R."/>
            <person name="Pangilinan J."/>
            <person name="Pereira M."/>
            <person name="Perotto S."/>
            <person name="Peter M."/>
            <person name="Riley R."/>
            <person name="Sitrit Y."/>
            <person name="Stielow B."/>
            <person name="Szollosi G."/>
            <person name="Zifcakova L."/>
            <person name="Stursova M."/>
            <person name="Spatafora J.W."/>
            <person name="Tedersoo L."/>
            <person name="Vaario L.-M."/>
            <person name="Yamada A."/>
            <person name="Yan M."/>
            <person name="Wang P."/>
            <person name="Xu J."/>
            <person name="Bruns T."/>
            <person name="Baldrian P."/>
            <person name="Vilgalys R."/>
            <person name="Henrissat B."/>
            <person name="Grigoriev I.V."/>
            <person name="Hibbett D."/>
            <person name="Nagy L.G."/>
            <person name="Martin F.M."/>
        </authorList>
    </citation>
    <scope>NUCLEOTIDE SEQUENCE</scope>
    <source>
        <strain evidence="1">P2</strain>
    </source>
</reference>
<sequence length="193" mass="21864">MPNWNPFFWLSPRFRSSTRNPSSSDPVRSNNGGGVYLGQRVFGVDGMMDLQHNIADTLTRVDGEGGEAFFDGNLSNIVEFVDRVLELLVSLHDKGLVHGNLIEGYIMRSIPASTSTGRRSSVNYYFVGFREDQWFPYAPDTPWTRSTEYISTGQASINGAYLAFRFDVGCVGEIFERMFYMVRDFPFRPIPIS</sequence>
<organism evidence="1 2">
    <name type="scientific">Thelephora ganbajun</name>
    <name type="common">Ganba fungus</name>
    <dbReference type="NCBI Taxonomy" id="370292"/>
    <lineage>
        <taxon>Eukaryota</taxon>
        <taxon>Fungi</taxon>
        <taxon>Dikarya</taxon>
        <taxon>Basidiomycota</taxon>
        <taxon>Agaricomycotina</taxon>
        <taxon>Agaricomycetes</taxon>
        <taxon>Thelephorales</taxon>
        <taxon>Thelephoraceae</taxon>
        <taxon>Thelephora</taxon>
    </lineage>
</organism>
<name>A0ACB6Z4U3_THEGA</name>
<evidence type="ECO:0000313" key="2">
    <source>
        <dbReference type="Proteomes" id="UP000886501"/>
    </source>
</evidence>
<protein>
    <submittedName>
        <fullName evidence="1">Uncharacterized protein</fullName>
    </submittedName>
</protein>
<proteinExistence type="predicted"/>
<gene>
    <name evidence="1" type="ORF">BDM02DRAFT_888090</name>
</gene>